<dbReference type="Proteomes" id="UP001359559">
    <property type="component" value="Unassembled WGS sequence"/>
</dbReference>
<dbReference type="PRINTS" id="PR00807">
    <property type="entry name" value="AMBALLERGEN"/>
</dbReference>
<dbReference type="GO" id="GO:0030570">
    <property type="term" value="F:pectate lyase activity"/>
    <property type="evidence" value="ECO:0007669"/>
    <property type="project" value="UniProtKB-EC"/>
</dbReference>
<evidence type="ECO:0000256" key="6">
    <source>
        <dbReference type="ARBA" id="ARBA00022512"/>
    </source>
</evidence>
<keyword evidence="6" id="KW-0964">Secreted</keyword>
<comment type="caution">
    <text evidence="13">The sequence shown here is derived from an EMBL/GenBank/DDBJ whole genome shotgun (WGS) entry which is preliminary data.</text>
</comment>
<evidence type="ECO:0000256" key="1">
    <source>
        <dbReference type="ARBA" id="ARBA00000695"/>
    </source>
</evidence>
<evidence type="ECO:0000256" key="8">
    <source>
        <dbReference type="ARBA" id="ARBA00022729"/>
    </source>
</evidence>
<dbReference type="InterPro" id="IPR045032">
    <property type="entry name" value="PEL"/>
</dbReference>
<dbReference type="SUPFAM" id="SSF51126">
    <property type="entry name" value="Pectin lyase-like"/>
    <property type="match status" value="1"/>
</dbReference>
<evidence type="ECO:0000259" key="12">
    <source>
        <dbReference type="SMART" id="SM00656"/>
    </source>
</evidence>
<comment type="pathway">
    <text evidence="3 11">Glycan metabolism; pectin degradation; 2-dehydro-3-deoxy-D-gluconate from pectin: step 2/5.</text>
</comment>
<organism evidence="13 14">
    <name type="scientific">Clitoria ternatea</name>
    <name type="common">Butterfly pea</name>
    <dbReference type="NCBI Taxonomy" id="43366"/>
    <lineage>
        <taxon>Eukaryota</taxon>
        <taxon>Viridiplantae</taxon>
        <taxon>Streptophyta</taxon>
        <taxon>Embryophyta</taxon>
        <taxon>Tracheophyta</taxon>
        <taxon>Spermatophyta</taxon>
        <taxon>Magnoliopsida</taxon>
        <taxon>eudicotyledons</taxon>
        <taxon>Gunneridae</taxon>
        <taxon>Pentapetalae</taxon>
        <taxon>rosids</taxon>
        <taxon>fabids</taxon>
        <taxon>Fabales</taxon>
        <taxon>Fabaceae</taxon>
        <taxon>Papilionoideae</taxon>
        <taxon>50 kb inversion clade</taxon>
        <taxon>NPAAA clade</taxon>
        <taxon>indigoferoid/millettioid clade</taxon>
        <taxon>Phaseoleae</taxon>
        <taxon>Clitoria</taxon>
    </lineage>
</organism>
<dbReference type="InterPro" id="IPR018082">
    <property type="entry name" value="AmbAllergen"/>
</dbReference>
<dbReference type="InterPro" id="IPR011050">
    <property type="entry name" value="Pectin_lyase_fold/virulence"/>
</dbReference>
<evidence type="ECO:0000313" key="14">
    <source>
        <dbReference type="Proteomes" id="UP001359559"/>
    </source>
</evidence>
<dbReference type="InterPro" id="IPR012334">
    <property type="entry name" value="Pectin_lyas_fold"/>
</dbReference>
<protein>
    <recommendedName>
        <fullName evidence="5 11">Pectate lyase</fullName>
        <ecNumber evidence="5 11">4.2.2.2</ecNumber>
    </recommendedName>
</protein>
<dbReference type="Gene3D" id="2.160.20.10">
    <property type="entry name" value="Single-stranded right-handed beta-helix, Pectin lyase-like"/>
    <property type="match status" value="1"/>
</dbReference>
<evidence type="ECO:0000256" key="2">
    <source>
        <dbReference type="ARBA" id="ARBA00004191"/>
    </source>
</evidence>
<evidence type="ECO:0000256" key="3">
    <source>
        <dbReference type="ARBA" id="ARBA00005220"/>
    </source>
</evidence>
<keyword evidence="6" id="KW-0134">Cell wall</keyword>
<keyword evidence="14" id="KW-1185">Reference proteome</keyword>
<dbReference type="Pfam" id="PF00544">
    <property type="entry name" value="Pectate_lyase_4"/>
    <property type="match status" value="1"/>
</dbReference>
<proteinExistence type="inferred from homology"/>
<comment type="similarity">
    <text evidence="4 11">Belongs to the polysaccharide lyase 1 family.</text>
</comment>
<gene>
    <name evidence="13" type="ORF">RJT34_05837</name>
</gene>
<evidence type="ECO:0000256" key="4">
    <source>
        <dbReference type="ARBA" id="ARBA00010980"/>
    </source>
</evidence>
<accession>A0AAN9K2Q9</accession>
<evidence type="ECO:0000256" key="7">
    <source>
        <dbReference type="ARBA" id="ARBA00022723"/>
    </source>
</evidence>
<name>A0AAN9K2Q9_CLITE</name>
<sequence length="391" mass="44261">MVSPGTKLILWRFILPIAMIALFTPNFCLAKQSKINGLKMNVIDRCWRLNAEWRKHRSQLATCSLGYVGKMVNNIGKDLVHYKVIDPSDDPINPKPGTLRYGASMIQGKVWITFQRDMHIKLERPVLISSFTTIDGRGTNVHIADNACLLIFKATNVIIHGIRIHHCKPQSPGIVMGTHGKVIPLGQVDGDAIRLVTASNIWIDHNTLYDCQDGLLDVTRGSTNVTISNNWFRNQDKVMLLGHDDGYVRDQNMKVTVVYNHFGPNCNQRMPRIRYGYAHVANNLYQGWVQYAIGGSMSPSLKSEANLFVASTPGRKEVTWRKVSHKNEDRWEFHSVRDAFENGASFMVTKGGRVPKPNYSKEQCFKIVDAKFVRSLTRWSGTLRCSKTSRC</sequence>
<keyword evidence="9 11" id="KW-0106">Calcium</keyword>
<reference evidence="13 14" key="1">
    <citation type="submission" date="2024-01" db="EMBL/GenBank/DDBJ databases">
        <title>The genomes of 5 underutilized Papilionoideae crops provide insights into root nodulation and disease resistance.</title>
        <authorList>
            <person name="Yuan L."/>
        </authorList>
    </citation>
    <scope>NUCLEOTIDE SEQUENCE [LARGE SCALE GENOMIC DNA]</scope>
    <source>
        <strain evidence="13">LY-2023</strain>
        <tissue evidence="13">Leaf</tissue>
    </source>
</reference>
<feature type="domain" description="Pectate lyase" evidence="12">
    <location>
        <begin position="117"/>
        <end position="314"/>
    </location>
</feature>
<dbReference type="EC" id="4.2.2.2" evidence="5 11"/>
<comment type="catalytic activity">
    <reaction evidence="1 11">
        <text>Eliminative cleavage of (1-&gt;4)-alpha-D-galacturonan to give oligosaccharides with 4-deoxy-alpha-D-galact-4-enuronosyl groups at their non-reducing ends.</text>
        <dbReference type="EC" id="4.2.2.2"/>
    </reaction>
</comment>
<dbReference type="InterPro" id="IPR002022">
    <property type="entry name" value="Pec_lyase"/>
</dbReference>
<evidence type="ECO:0000256" key="10">
    <source>
        <dbReference type="ARBA" id="ARBA00023239"/>
    </source>
</evidence>
<dbReference type="GO" id="GO:0046872">
    <property type="term" value="F:metal ion binding"/>
    <property type="evidence" value="ECO:0007669"/>
    <property type="project" value="UniProtKB-KW"/>
</dbReference>
<keyword evidence="7 11" id="KW-0479">Metal-binding</keyword>
<evidence type="ECO:0000256" key="5">
    <source>
        <dbReference type="ARBA" id="ARBA00012272"/>
    </source>
</evidence>
<comment type="subcellular location">
    <subcellularLocation>
        <location evidence="2">Secreted</location>
        <location evidence="2">Cell wall</location>
    </subcellularLocation>
</comment>
<keyword evidence="8" id="KW-0732">Signal</keyword>
<dbReference type="PANTHER" id="PTHR31683">
    <property type="entry name" value="PECTATE LYASE 18-RELATED"/>
    <property type="match status" value="1"/>
</dbReference>
<evidence type="ECO:0000256" key="9">
    <source>
        <dbReference type="ARBA" id="ARBA00022837"/>
    </source>
</evidence>
<keyword evidence="10 11" id="KW-0456">Lyase</keyword>
<dbReference type="AlphaFoldDB" id="A0AAN9K2Q9"/>
<dbReference type="SMART" id="SM00656">
    <property type="entry name" value="Amb_all"/>
    <property type="match status" value="1"/>
</dbReference>
<comment type="cofactor">
    <cofactor evidence="11">
        <name>Ca(2+)</name>
        <dbReference type="ChEBI" id="CHEBI:29108"/>
    </cofactor>
    <text evidence="11">Binds 1 Ca(2+) ion. Required for its activity.</text>
</comment>
<dbReference type="EMBL" id="JAYKXN010000002">
    <property type="protein sequence ID" value="KAK7309263.1"/>
    <property type="molecule type" value="Genomic_DNA"/>
</dbReference>
<evidence type="ECO:0000313" key="13">
    <source>
        <dbReference type="EMBL" id="KAK7309263.1"/>
    </source>
</evidence>
<evidence type="ECO:0000256" key="11">
    <source>
        <dbReference type="RuleBase" id="RU361123"/>
    </source>
</evidence>
<dbReference type="PANTHER" id="PTHR31683:SF88">
    <property type="entry name" value="PECTATE LYASE"/>
    <property type="match status" value="1"/>
</dbReference>